<dbReference type="NCBIfam" id="NF008168">
    <property type="entry name" value="PRK10917.2-2"/>
    <property type="match status" value="1"/>
</dbReference>
<evidence type="ECO:0000313" key="11">
    <source>
        <dbReference type="EMBL" id="KKR99491.1"/>
    </source>
</evidence>
<dbReference type="GO" id="GO:0006281">
    <property type="term" value="P:DNA repair"/>
    <property type="evidence" value="ECO:0007669"/>
    <property type="project" value="UniProtKB-KW"/>
</dbReference>
<dbReference type="PROSITE" id="PS51192">
    <property type="entry name" value="HELICASE_ATP_BIND_1"/>
    <property type="match status" value="1"/>
</dbReference>
<dbReference type="InterPro" id="IPR027417">
    <property type="entry name" value="P-loop_NTPase"/>
</dbReference>
<keyword evidence="2" id="KW-0227">DNA damage</keyword>
<dbReference type="STRING" id="1619048.UU49_C0006G0047"/>
<dbReference type="PANTHER" id="PTHR47964">
    <property type="entry name" value="ATP-DEPENDENT DNA HELICASE HOMOLOG RECG, CHLOROPLASTIC"/>
    <property type="match status" value="1"/>
</dbReference>
<proteinExistence type="predicted"/>
<dbReference type="AlphaFoldDB" id="A0A0G0VIQ6"/>
<comment type="caution">
    <text evidence="11">The sequence shown here is derived from an EMBL/GenBank/DDBJ whole genome shotgun (WGS) entry which is preliminary data.</text>
</comment>
<evidence type="ECO:0000256" key="2">
    <source>
        <dbReference type="ARBA" id="ARBA00022763"/>
    </source>
</evidence>
<dbReference type="GO" id="GO:0003677">
    <property type="term" value="F:DNA binding"/>
    <property type="evidence" value="ECO:0007669"/>
    <property type="project" value="UniProtKB-KW"/>
</dbReference>
<dbReference type="SMART" id="SM00487">
    <property type="entry name" value="DEXDc"/>
    <property type="match status" value="1"/>
</dbReference>
<dbReference type="Pfam" id="PF17191">
    <property type="entry name" value="RecG_wedge"/>
    <property type="match status" value="1"/>
</dbReference>
<dbReference type="GO" id="GO:0003678">
    <property type="term" value="F:DNA helicase activity"/>
    <property type="evidence" value="ECO:0007669"/>
    <property type="project" value="TreeGrafter"/>
</dbReference>
<keyword evidence="7" id="KW-0234">DNA repair</keyword>
<dbReference type="SUPFAM" id="SSF50249">
    <property type="entry name" value="Nucleic acid-binding proteins"/>
    <property type="match status" value="1"/>
</dbReference>
<sequence>MVSLSTPLSQFPTVKKSLLKKLSSLGLRSAQDLLFYFPFRYDDFSHIVPINQLQSESRVTVRGRLQLIAHKRGSFQRRLITEAMLADNTGQLRAVWFNQPYIAKVLQVGDKLSLAGKVELSRFGLQMVNPTFEKVKVDGVSVHTGRLVPIYPTTAGVTQKQLRFLISKALLAASQCEEWLSQDIIRVNNFSTLPVALQEIHFPSGGVKSDHARERFQFEELFLIQLKNELARREWRGCSALPVIFQEKETKDFVAGLGFTMTDDQRRSAWEILKDMSGNQPMNRLLNGDVGSGKTVVALTAIYNTTLNHFQSAWLAPTEILAQQHFATACSLFDGRGVRVGLLTGSVAKINDKENEDCPKKKFLSEAVAGKIDLVIGTHALIGDKVHFSNLALAIVDEQHRFGVEQRRLLRVKSANGSVPHFLSMTATPIPRSYSLALFGDLDLSLIKQMPVGRRKIITRLVEEINRHKAYDFIRAQVGQRRQIFVICPLIEEKEAESGRQLILMEKKSVLAEYKKLSEEIFFDLRVNFLHGKMKSKEKETVMRDFLNKKIDILVSTSVVEVGVDIPNASVMMIEGAERFGLAQLHQFRGRVGRSVHQSYCLLFTNAVSDLSKKRLGYFVNTADGFELAEKDLELRGPGEVFGETQHGFPELKIATLQNLELIKKSREAARQIIDSDPTLAKFSLLRKKLVEWERGVHLE</sequence>
<dbReference type="NCBIfam" id="NF008165">
    <property type="entry name" value="PRK10917.1-3"/>
    <property type="match status" value="1"/>
</dbReference>
<dbReference type="GO" id="GO:0005524">
    <property type="term" value="F:ATP binding"/>
    <property type="evidence" value="ECO:0007669"/>
    <property type="project" value="UniProtKB-KW"/>
</dbReference>
<evidence type="ECO:0000256" key="3">
    <source>
        <dbReference type="ARBA" id="ARBA00022801"/>
    </source>
</evidence>
<evidence type="ECO:0000256" key="8">
    <source>
        <dbReference type="ARBA" id="ARBA00049819"/>
    </source>
</evidence>
<dbReference type="PANTHER" id="PTHR47964:SF1">
    <property type="entry name" value="ATP-DEPENDENT DNA HELICASE HOMOLOG RECG, CHLOROPLASTIC"/>
    <property type="match status" value="1"/>
</dbReference>
<dbReference type="EMBL" id="LCAV01000006">
    <property type="protein sequence ID" value="KKR99491.1"/>
    <property type="molecule type" value="Genomic_DNA"/>
</dbReference>
<name>A0A0G0VIQ6_9BACT</name>
<feature type="domain" description="Helicase C-terminal" evidence="10">
    <location>
        <begin position="486"/>
        <end position="634"/>
    </location>
</feature>
<evidence type="ECO:0000256" key="4">
    <source>
        <dbReference type="ARBA" id="ARBA00022806"/>
    </source>
</evidence>
<organism evidence="11 12">
    <name type="scientific">Candidatus Magasanikbacteria bacterium GW2011_GWC2_41_17</name>
    <dbReference type="NCBI Taxonomy" id="1619048"/>
    <lineage>
        <taxon>Bacteria</taxon>
        <taxon>Candidatus Magasanikiibacteriota</taxon>
    </lineage>
</organism>
<evidence type="ECO:0000256" key="1">
    <source>
        <dbReference type="ARBA" id="ARBA00022741"/>
    </source>
</evidence>
<dbReference type="PATRIC" id="fig|1619048.3.peg.302"/>
<keyword evidence="4 11" id="KW-0347">Helicase</keyword>
<dbReference type="PROSITE" id="PS51194">
    <property type="entry name" value="HELICASE_CTER"/>
    <property type="match status" value="1"/>
</dbReference>
<reference evidence="11 12" key="1">
    <citation type="journal article" date="2015" name="Nature">
        <title>rRNA introns, odd ribosomes, and small enigmatic genomes across a large radiation of phyla.</title>
        <authorList>
            <person name="Brown C.T."/>
            <person name="Hug L.A."/>
            <person name="Thomas B.C."/>
            <person name="Sharon I."/>
            <person name="Castelle C.J."/>
            <person name="Singh A."/>
            <person name="Wilkins M.J."/>
            <person name="Williams K.H."/>
            <person name="Banfield J.F."/>
        </authorList>
    </citation>
    <scope>NUCLEOTIDE SEQUENCE [LARGE SCALE GENOMIC DNA]</scope>
</reference>
<dbReference type="InterPro" id="IPR011545">
    <property type="entry name" value="DEAD/DEAH_box_helicase_dom"/>
</dbReference>
<evidence type="ECO:0000313" key="12">
    <source>
        <dbReference type="Proteomes" id="UP000034108"/>
    </source>
</evidence>
<dbReference type="GO" id="GO:0016787">
    <property type="term" value="F:hydrolase activity"/>
    <property type="evidence" value="ECO:0007669"/>
    <property type="project" value="UniProtKB-KW"/>
</dbReference>
<dbReference type="Gene3D" id="2.40.50.140">
    <property type="entry name" value="Nucleic acid-binding proteins"/>
    <property type="match status" value="1"/>
</dbReference>
<accession>A0A0G0VIQ6</accession>
<dbReference type="InterPro" id="IPR045562">
    <property type="entry name" value="RecG_dom3_C"/>
</dbReference>
<dbReference type="InterPro" id="IPR012340">
    <property type="entry name" value="NA-bd_OB-fold"/>
</dbReference>
<dbReference type="Pfam" id="PF19833">
    <property type="entry name" value="RecG_dom3_C"/>
    <property type="match status" value="1"/>
</dbReference>
<dbReference type="SUPFAM" id="SSF52540">
    <property type="entry name" value="P-loop containing nucleoside triphosphate hydrolases"/>
    <property type="match status" value="2"/>
</dbReference>
<evidence type="ECO:0000256" key="6">
    <source>
        <dbReference type="ARBA" id="ARBA00023125"/>
    </source>
</evidence>
<keyword evidence="1" id="KW-0547">Nucleotide-binding</keyword>
<dbReference type="InterPro" id="IPR014001">
    <property type="entry name" value="Helicase_ATP-bd"/>
</dbReference>
<evidence type="ECO:0000259" key="9">
    <source>
        <dbReference type="PROSITE" id="PS51192"/>
    </source>
</evidence>
<dbReference type="InterPro" id="IPR001650">
    <property type="entry name" value="Helicase_C-like"/>
</dbReference>
<dbReference type="Proteomes" id="UP000034108">
    <property type="component" value="Unassembled WGS sequence"/>
</dbReference>
<dbReference type="Gene3D" id="3.40.50.300">
    <property type="entry name" value="P-loop containing nucleotide triphosphate hydrolases"/>
    <property type="match status" value="2"/>
</dbReference>
<protein>
    <recommendedName>
        <fullName evidence="8">Probable DNA 3'-5' helicase RecG</fullName>
    </recommendedName>
</protein>
<evidence type="ECO:0000256" key="7">
    <source>
        <dbReference type="ARBA" id="ARBA00023204"/>
    </source>
</evidence>
<evidence type="ECO:0000256" key="5">
    <source>
        <dbReference type="ARBA" id="ARBA00022840"/>
    </source>
</evidence>
<dbReference type="Pfam" id="PF00270">
    <property type="entry name" value="DEAD"/>
    <property type="match status" value="1"/>
</dbReference>
<gene>
    <name evidence="11" type="ORF">UU49_C0006G0047</name>
</gene>
<dbReference type="SMART" id="SM00490">
    <property type="entry name" value="HELICc"/>
    <property type="match status" value="1"/>
</dbReference>
<feature type="domain" description="Helicase ATP-binding" evidence="9">
    <location>
        <begin position="275"/>
        <end position="447"/>
    </location>
</feature>
<keyword evidence="3" id="KW-0378">Hydrolase</keyword>
<dbReference type="Pfam" id="PF00271">
    <property type="entry name" value="Helicase_C"/>
    <property type="match status" value="1"/>
</dbReference>
<evidence type="ECO:0000259" key="10">
    <source>
        <dbReference type="PROSITE" id="PS51194"/>
    </source>
</evidence>
<keyword evidence="6" id="KW-0238">DNA-binding</keyword>
<dbReference type="CDD" id="cd04488">
    <property type="entry name" value="RecG_wedge_OBF"/>
    <property type="match status" value="1"/>
</dbReference>
<dbReference type="InterPro" id="IPR047112">
    <property type="entry name" value="RecG/Mfd"/>
</dbReference>
<dbReference type="InterPro" id="IPR033454">
    <property type="entry name" value="RecG_wedge"/>
</dbReference>
<keyword evidence="5" id="KW-0067">ATP-binding</keyword>